<dbReference type="Proteomes" id="UP000544331">
    <property type="component" value="Unassembled WGS sequence"/>
</dbReference>
<dbReference type="PANTHER" id="PTHR43794">
    <property type="entry name" value="AMINOHYDROLASE SSNA-RELATED"/>
    <property type="match status" value="1"/>
</dbReference>
<dbReference type="InterPro" id="IPR050287">
    <property type="entry name" value="MTA/SAH_deaminase"/>
</dbReference>
<evidence type="ECO:0000313" key="3">
    <source>
        <dbReference type="EMBL" id="KAF5706686.1"/>
    </source>
</evidence>
<dbReference type="AlphaFoldDB" id="A0A8H5Y854"/>
<dbReference type="InterPro" id="IPR032466">
    <property type="entry name" value="Metal_Hydrolase"/>
</dbReference>
<protein>
    <submittedName>
        <fullName evidence="3">5-methylthioadenosine s-adenosylhomocysteine deaminase</fullName>
    </submittedName>
</protein>
<evidence type="ECO:0000313" key="4">
    <source>
        <dbReference type="Proteomes" id="UP000544331"/>
    </source>
</evidence>
<proteinExistence type="predicted"/>
<dbReference type="Gene3D" id="3.20.20.140">
    <property type="entry name" value="Metal-dependent hydrolases"/>
    <property type="match status" value="1"/>
</dbReference>
<reference evidence="3 4" key="1">
    <citation type="submission" date="2020-05" db="EMBL/GenBank/DDBJ databases">
        <title>Identification and distribution of gene clusters putatively required for synthesis of sphingolipid metabolism inhibitors in phylogenetically diverse species of the filamentous fungus Fusarium.</title>
        <authorList>
            <person name="Kim H.-S."/>
            <person name="Busman M."/>
            <person name="Brown D.W."/>
            <person name="Divon H."/>
            <person name="Uhlig S."/>
            <person name="Proctor R.H."/>
        </authorList>
    </citation>
    <scope>NUCLEOTIDE SEQUENCE [LARGE SCALE GENOMIC DNA]</scope>
    <source>
        <strain evidence="3 4">NRRL 66235</strain>
    </source>
</reference>
<dbReference type="EMBL" id="JAAOAN010000445">
    <property type="protein sequence ID" value="KAF5706686.1"/>
    <property type="molecule type" value="Genomic_DNA"/>
</dbReference>
<organism evidence="3 4">
    <name type="scientific">Fusarium mundagurra</name>
    <dbReference type="NCBI Taxonomy" id="1567541"/>
    <lineage>
        <taxon>Eukaryota</taxon>
        <taxon>Fungi</taxon>
        <taxon>Dikarya</taxon>
        <taxon>Ascomycota</taxon>
        <taxon>Pezizomycotina</taxon>
        <taxon>Sordariomycetes</taxon>
        <taxon>Hypocreomycetidae</taxon>
        <taxon>Hypocreales</taxon>
        <taxon>Nectriaceae</taxon>
        <taxon>Fusarium</taxon>
        <taxon>Fusarium fujikuroi species complex</taxon>
    </lineage>
</organism>
<evidence type="ECO:0000259" key="2">
    <source>
        <dbReference type="Pfam" id="PF01979"/>
    </source>
</evidence>
<sequence length="520" mass="56790">MSSYQSILLSNATILVPKGPGDDHVVPLKNHSLLIEGNKIARIAPRIDPPSESTEIIDCSAKIISPGFVDTHHHVWQTQLKGRHADHSLLEYMVPGNMASHSYKPGDVFWGQLGGCLESLEAGTTTIVDHAHISYSPDHNNAALSATISSGLRSIYCYCPTGCVKTWKPFEMEEEFLPAWLFEQLTSLCKAGPFANGRVTMGFAFDSFYLPKDVVVGIFNQVRGLGIKTITSHYVPSLLRKFTCTSFSSCVLLLMESTTAGSTVDLLESYGLLEKDILLSHATPLNDSDAQKLQRVGASISSTPDTELQMGHGWPVCFQENAKSISFLGIDCHSNNTGSIVAQMKVGLQAERARRNGQILEAGKIPAKVQVSAQDAFQLGTIGGARAIKMNDQIGSLEEGKIADLVIWDTLSPAMICAAEEDPIAAIILHSASSDIDAVMVDGQFRKRNGQLVTTKLDLELMPDMKHEKSELQWRDVATELLKSRQSILEREKASGADDREAGFENIVRIFGADKDKLVY</sequence>
<gene>
    <name evidence="3" type="ORF">FMUND_11422</name>
</gene>
<keyword evidence="4" id="KW-1185">Reference proteome</keyword>
<accession>A0A8H5Y854</accession>
<dbReference type="InterPro" id="IPR006680">
    <property type="entry name" value="Amidohydro-rel"/>
</dbReference>
<evidence type="ECO:0000256" key="1">
    <source>
        <dbReference type="ARBA" id="ARBA00022801"/>
    </source>
</evidence>
<feature type="domain" description="Amidohydrolase-related" evidence="2">
    <location>
        <begin position="63"/>
        <end position="160"/>
    </location>
</feature>
<name>A0A8H5Y854_9HYPO</name>
<dbReference type="GO" id="GO:0016810">
    <property type="term" value="F:hydrolase activity, acting on carbon-nitrogen (but not peptide) bonds"/>
    <property type="evidence" value="ECO:0007669"/>
    <property type="project" value="InterPro"/>
</dbReference>
<dbReference type="SUPFAM" id="SSF51338">
    <property type="entry name" value="Composite domain of metallo-dependent hydrolases"/>
    <property type="match status" value="2"/>
</dbReference>
<dbReference type="PANTHER" id="PTHR43794:SF11">
    <property type="entry name" value="AMIDOHYDROLASE-RELATED DOMAIN-CONTAINING PROTEIN"/>
    <property type="match status" value="1"/>
</dbReference>
<keyword evidence="1" id="KW-0378">Hydrolase</keyword>
<comment type="caution">
    <text evidence="3">The sequence shown here is derived from an EMBL/GenBank/DDBJ whole genome shotgun (WGS) entry which is preliminary data.</text>
</comment>
<dbReference type="Gene3D" id="2.30.40.10">
    <property type="entry name" value="Urease, subunit C, domain 1"/>
    <property type="match status" value="1"/>
</dbReference>
<dbReference type="OrthoDB" id="194468at2759"/>
<feature type="domain" description="Amidohydrolase-related" evidence="2">
    <location>
        <begin position="257"/>
        <end position="444"/>
    </location>
</feature>
<dbReference type="SUPFAM" id="SSF51556">
    <property type="entry name" value="Metallo-dependent hydrolases"/>
    <property type="match status" value="1"/>
</dbReference>
<dbReference type="Pfam" id="PF01979">
    <property type="entry name" value="Amidohydro_1"/>
    <property type="match status" value="2"/>
</dbReference>
<dbReference type="InterPro" id="IPR011059">
    <property type="entry name" value="Metal-dep_hydrolase_composite"/>
</dbReference>